<feature type="domain" description="F-box" evidence="2">
    <location>
        <begin position="10"/>
        <end position="56"/>
    </location>
</feature>
<gene>
    <name evidence="3" type="ORF">D9Q98_009038</name>
</gene>
<dbReference type="AlphaFoldDB" id="A0A9D4YTA0"/>
<dbReference type="InterPro" id="IPR036047">
    <property type="entry name" value="F-box-like_dom_sf"/>
</dbReference>
<dbReference type="PANTHER" id="PTHR39741:SF2">
    <property type="entry name" value="F-BOX DOMAIN-CONTAINING PROTEIN"/>
    <property type="match status" value="1"/>
</dbReference>
<dbReference type="OrthoDB" id="63379at2759"/>
<dbReference type="SUPFAM" id="SSF81383">
    <property type="entry name" value="F-box domain"/>
    <property type="match status" value="1"/>
</dbReference>
<evidence type="ECO:0000313" key="3">
    <source>
        <dbReference type="EMBL" id="KAI3425271.1"/>
    </source>
</evidence>
<keyword evidence="4" id="KW-1185">Reference proteome</keyword>
<dbReference type="InterPro" id="IPR001810">
    <property type="entry name" value="F-box_dom"/>
</dbReference>
<accession>A0A9D4YTA0</accession>
<dbReference type="PANTHER" id="PTHR39741">
    <property type="entry name" value="F-BOX DOMAIN CONTAINING PROTEIN, EXPRESSED"/>
    <property type="match status" value="1"/>
</dbReference>
<dbReference type="PROSITE" id="PS50181">
    <property type="entry name" value="FBOX"/>
    <property type="match status" value="1"/>
</dbReference>
<reference evidence="3" key="1">
    <citation type="journal article" date="2019" name="Plant J.">
        <title>Chlorella vulgaris genome assembly and annotation reveals the molecular basis for metabolic acclimation to high light conditions.</title>
        <authorList>
            <person name="Cecchin M."/>
            <person name="Marcolungo L."/>
            <person name="Rossato M."/>
            <person name="Girolomoni L."/>
            <person name="Cosentino E."/>
            <person name="Cuine S."/>
            <person name="Li-Beisson Y."/>
            <person name="Delledonne M."/>
            <person name="Ballottari M."/>
        </authorList>
    </citation>
    <scope>NUCLEOTIDE SEQUENCE</scope>
    <source>
        <strain evidence="3">211/11P</strain>
    </source>
</reference>
<evidence type="ECO:0000259" key="2">
    <source>
        <dbReference type="PROSITE" id="PS50181"/>
    </source>
</evidence>
<evidence type="ECO:0000256" key="1">
    <source>
        <dbReference type="SAM" id="MobiDB-lite"/>
    </source>
</evidence>
<protein>
    <recommendedName>
        <fullName evidence="2">F-box domain-containing protein</fullName>
    </recommendedName>
</protein>
<dbReference type="Gene3D" id="1.20.1280.50">
    <property type="match status" value="1"/>
</dbReference>
<feature type="compositionally biased region" description="Acidic residues" evidence="1">
    <location>
        <begin position="431"/>
        <end position="457"/>
    </location>
</feature>
<dbReference type="Pfam" id="PF12937">
    <property type="entry name" value="F-box-like"/>
    <property type="match status" value="1"/>
</dbReference>
<organism evidence="3 4">
    <name type="scientific">Chlorella vulgaris</name>
    <name type="common">Green alga</name>
    <dbReference type="NCBI Taxonomy" id="3077"/>
    <lineage>
        <taxon>Eukaryota</taxon>
        <taxon>Viridiplantae</taxon>
        <taxon>Chlorophyta</taxon>
        <taxon>core chlorophytes</taxon>
        <taxon>Trebouxiophyceae</taxon>
        <taxon>Chlorellales</taxon>
        <taxon>Chlorellaceae</taxon>
        <taxon>Chlorella clade</taxon>
        <taxon>Chlorella</taxon>
    </lineage>
</organism>
<reference evidence="3" key="2">
    <citation type="submission" date="2020-11" db="EMBL/GenBank/DDBJ databases">
        <authorList>
            <person name="Cecchin M."/>
            <person name="Marcolungo L."/>
            <person name="Rossato M."/>
            <person name="Girolomoni L."/>
            <person name="Cosentino E."/>
            <person name="Cuine S."/>
            <person name="Li-Beisson Y."/>
            <person name="Delledonne M."/>
            <person name="Ballottari M."/>
        </authorList>
    </citation>
    <scope>NUCLEOTIDE SEQUENCE</scope>
    <source>
        <strain evidence="3">211/11P</strain>
        <tissue evidence="3">Whole cell</tissue>
    </source>
</reference>
<comment type="caution">
    <text evidence="3">The sequence shown here is derived from an EMBL/GenBank/DDBJ whole genome shotgun (WGS) entry which is preliminary data.</text>
</comment>
<dbReference type="EMBL" id="SIDB01000012">
    <property type="protein sequence ID" value="KAI3425271.1"/>
    <property type="molecule type" value="Genomic_DNA"/>
</dbReference>
<dbReference type="InterPro" id="IPR055336">
    <property type="entry name" value="At4g00755-like"/>
</dbReference>
<dbReference type="Proteomes" id="UP001055712">
    <property type="component" value="Unassembled WGS sequence"/>
</dbReference>
<evidence type="ECO:0000313" key="4">
    <source>
        <dbReference type="Proteomes" id="UP001055712"/>
    </source>
</evidence>
<sequence>MDATELADGISSLEDLPEDVLARIFGLLSAQQLSWVERVSRRCRVMVINHELWRQHCLLAHPAMAKATSVLPNASLVPCHRPNASHNAANSSSAGAAPTELQGGPALVPDVRAAVELATDTVQFSAFYKRLHYCLTAPMARDSLIAAPLAASSTDHPQERIRNVLNPTSRRGDVPSYWSSSGSMDADSSEVLTFRLAHPLCIVTELQLRPFKAYFQAGSPIYPPKAVRVCLGGLNCFPATDGSLRVDEVLCLAAACELSRSRQLLAGVQARSQDIAAITASSHSQAALQLAAVCLNERCQQQEWTWESPAYAVESQDVLQRFPIPPTLCVGGYLRVELLGRQQRQAGDEAYYTCVSHLRALGTPIHNFQLQPPQSDDVEPRTGWQLTYKPFDPLLAAGGLAAVAHRAQQAAGFEGVDASDSDSDSWGSDVDPQDDAEIVWDDSDPDGYDSLDDDRYD</sequence>
<feature type="region of interest" description="Disordered" evidence="1">
    <location>
        <begin position="411"/>
        <end position="457"/>
    </location>
</feature>
<name>A0A9D4YTA0_CHLVU</name>
<proteinExistence type="predicted"/>